<gene>
    <name evidence="2" type="ORF">ACFFRI_11060</name>
</gene>
<feature type="region of interest" description="Disordered" evidence="1">
    <location>
        <begin position="27"/>
        <end position="61"/>
    </location>
</feature>
<feature type="compositionally biased region" description="Basic and acidic residues" evidence="1">
    <location>
        <begin position="52"/>
        <end position="61"/>
    </location>
</feature>
<organism evidence="2 3">
    <name type="scientific">Nocardioides plantarum</name>
    <dbReference type="NCBI Taxonomy" id="29299"/>
    <lineage>
        <taxon>Bacteria</taxon>
        <taxon>Bacillati</taxon>
        <taxon>Actinomycetota</taxon>
        <taxon>Actinomycetes</taxon>
        <taxon>Propionibacteriales</taxon>
        <taxon>Nocardioidaceae</taxon>
        <taxon>Nocardioides</taxon>
    </lineage>
</organism>
<comment type="caution">
    <text evidence="2">The sequence shown here is derived from an EMBL/GenBank/DDBJ whole genome shotgun (WGS) entry which is preliminary data.</text>
</comment>
<sequence length="105" mass="12293">MDDRAPGSSPDALEITVDGVRFEVTHDPEQPGAYHYSRLTPPAEDYGFTSRGSDHAERSTEQHVDSIRNFLSLVDPETGYIEDYSRWELFVRWWRRRRGPSPRRR</sequence>
<evidence type="ECO:0000313" key="3">
    <source>
        <dbReference type="Proteomes" id="UP001589750"/>
    </source>
</evidence>
<keyword evidence="3" id="KW-1185">Reference proteome</keyword>
<evidence type="ECO:0000313" key="2">
    <source>
        <dbReference type="EMBL" id="MFB9313581.1"/>
    </source>
</evidence>
<proteinExistence type="predicted"/>
<name>A0ABV5KAA8_9ACTN</name>
<dbReference type="Proteomes" id="UP001589750">
    <property type="component" value="Unassembled WGS sequence"/>
</dbReference>
<reference evidence="2 3" key="1">
    <citation type="submission" date="2024-09" db="EMBL/GenBank/DDBJ databases">
        <authorList>
            <person name="Sun Q."/>
            <person name="Mori K."/>
        </authorList>
    </citation>
    <scope>NUCLEOTIDE SEQUENCE [LARGE SCALE GENOMIC DNA]</scope>
    <source>
        <strain evidence="2 3">JCM 9626</strain>
    </source>
</reference>
<protein>
    <submittedName>
        <fullName evidence="2">Uncharacterized protein</fullName>
    </submittedName>
</protein>
<evidence type="ECO:0000256" key="1">
    <source>
        <dbReference type="SAM" id="MobiDB-lite"/>
    </source>
</evidence>
<dbReference type="RefSeq" id="WP_211350735.1">
    <property type="nucleotide sequence ID" value="NZ_JBHMDG010000012.1"/>
</dbReference>
<accession>A0ABV5KAA8</accession>
<dbReference type="EMBL" id="JBHMDG010000012">
    <property type="protein sequence ID" value="MFB9313581.1"/>
    <property type="molecule type" value="Genomic_DNA"/>
</dbReference>